<organism evidence="1 2">
    <name type="scientific">Labilibaculum filiforme</name>
    <dbReference type="NCBI Taxonomy" id="1940526"/>
    <lineage>
        <taxon>Bacteria</taxon>
        <taxon>Pseudomonadati</taxon>
        <taxon>Bacteroidota</taxon>
        <taxon>Bacteroidia</taxon>
        <taxon>Marinilabiliales</taxon>
        <taxon>Marinifilaceae</taxon>
        <taxon>Labilibaculum</taxon>
    </lineage>
</organism>
<dbReference type="InterPro" id="IPR013783">
    <property type="entry name" value="Ig-like_fold"/>
</dbReference>
<keyword evidence="2" id="KW-1185">Reference proteome</keyword>
<dbReference type="PROSITE" id="PS51257">
    <property type="entry name" value="PROKAR_LIPOPROTEIN"/>
    <property type="match status" value="1"/>
</dbReference>
<dbReference type="AlphaFoldDB" id="A0A2N3HR61"/>
<evidence type="ECO:0008006" key="3">
    <source>
        <dbReference type="Google" id="ProtNLM"/>
    </source>
</evidence>
<dbReference type="Gene3D" id="2.60.40.10">
    <property type="entry name" value="Immunoglobulins"/>
    <property type="match status" value="1"/>
</dbReference>
<dbReference type="RefSeq" id="WP_101263331.1">
    <property type="nucleotide sequence ID" value="NZ_MVDD01000024.1"/>
</dbReference>
<dbReference type="OrthoDB" id="977350at2"/>
<dbReference type="SUPFAM" id="SSF49478">
    <property type="entry name" value="Cna protein B-type domain"/>
    <property type="match status" value="1"/>
</dbReference>
<dbReference type="EMBL" id="MVDD01000024">
    <property type="protein sequence ID" value="PKQ60548.1"/>
    <property type="molecule type" value="Genomic_DNA"/>
</dbReference>
<name>A0A2N3HR61_9BACT</name>
<evidence type="ECO:0000313" key="1">
    <source>
        <dbReference type="EMBL" id="PKQ60548.1"/>
    </source>
</evidence>
<evidence type="ECO:0000313" key="2">
    <source>
        <dbReference type="Proteomes" id="UP000233535"/>
    </source>
</evidence>
<sequence length="121" mass="13916">MKNYFLLIAFVLLLGSCTKTEHISNSPELEIFVTDANDNAIAEASISLYNNRDDWDERTNKIDSLLTDQNGYAIFKELNELQYFVFVEKDTLSNSYGVIGVKDSLQNDEIRSLHIQIQYIQ</sequence>
<comment type="caution">
    <text evidence="1">The sequence shown here is derived from an EMBL/GenBank/DDBJ whole genome shotgun (WGS) entry which is preliminary data.</text>
</comment>
<protein>
    <recommendedName>
        <fullName evidence="3">Prealbumin-like fold domain-containing protein</fullName>
    </recommendedName>
</protein>
<proteinExistence type="predicted"/>
<accession>A0A2N3HR61</accession>
<reference evidence="1 2" key="1">
    <citation type="journal article" date="2017" name="Front. Microbiol.">
        <title>Labilibaculum manganireducens gen. nov., sp. nov. and Labilibaculum filiforme sp. nov., Novel Bacteroidetes Isolated from Subsurface Sediments of the Baltic Sea.</title>
        <authorList>
            <person name="Vandieken V."/>
            <person name="Marshall I.P."/>
            <person name="Niemann H."/>
            <person name="Engelen B."/>
            <person name="Cypionka H."/>
        </authorList>
    </citation>
    <scope>NUCLEOTIDE SEQUENCE [LARGE SCALE GENOMIC DNA]</scope>
    <source>
        <strain evidence="1 2">59.16B</strain>
    </source>
</reference>
<dbReference type="Proteomes" id="UP000233535">
    <property type="component" value="Unassembled WGS sequence"/>
</dbReference>
<gene>
    <name evidence="1" type="ORF">BZG02_18970</name>
</gene>